<dbReference type="CDD" id="cd22160">
    <property type="entry name" value="F-box_AtFBL13-like"/>
    <property type="match status" value="1"/>
</dbReference>
<accession>A0ABD3EDW5</accession>
<evidence type="ECO:0000259" key="1">
    <source>
        <dbReference type="SMART" id="SM00579"/>
    </source>
</evidence>
<dbReference type="InterPro" id="IPR036047">
    <property type="entry name" value="F-box-like_dom_sf"/>
</dbReference>
<reference evidence="3" key="1">
    <citation type="journal article" date="2024" name="IScience">
        <title>Strigolactones Initiate the Formation of Haustorium-like Structures in Castilleja.</title>
        <authorList>
            <person name="Buerger M."/>
            <person name="Peterson D."/>
            <person name="Chory J."/>
        </authorList>
    </citation>
    <scope>NUCLEOTIDE SEQUENCE [LARGE SCALE GENOMIC DNA]</scope>
</reference>
<dbReference type="InterPro" id="IPR001810">
    <property type="entry name" value="F-box_dom"/>
</dbReference>
<dbReference type="Gene3D" id="1.20.1280.50">
    <property type="match status" value="1"/>
</dbReference>
<dbReference type="PANTHER" id="PTHR31900:SF34">
    <property type="entry name" value="EMB|CAB62440.1-RELATED"/>
    <property type="match status" value="1"/>
</dbReference>
<feature type="domain" description="FBD" evidence="1">
    <location>
        <begin position="379"/>
        <end position="452"/>
    </location>
</feature>
<dbReference type="AlphaFoldDB" id="A0ABD3EDW5"/>
<dbReference type="Proteomes" id="UP001632038">
    <property type="component" value="Unassembled WGS sequence"/>
</dbReference>
<dbReference type="Gene3D" id="3.80.10.10">
    <property type="entry name" value="Ribonuclease Inhibitor"/>
    <property type="match status" value="1"/>
</dbReference>
<dbReference type="Pfam" id="PF24758">
    <property type="entry name" value="LRR_At5g56370"/>
    <property type="match status" value="1"/>
</dbReference>
<dbReference type="Pfam" id="PF08387">
    <property type="entry name" value="FBD"/>
    <property type="match status" value="1"/>
</dbReference>
<dbReference type="SUPFAM" id="SSF52047">
    <property type="entry name" value="RNI-like"/>
    <property type="match status" value="1"/>
</dbReference>
<dbReference type="InterPro" id="IPR050232">
    <property type="entry name" value="FBL13/AtMIF1-like"/>
</dbReference>
<name>A0ABD3EDW5_9LAMI</name>
<dbReference type="PANTHER" id="PTHR31900">
    <property type="entry name" value="F-BOX/RNI SUPERFAMILY PROTEIN-RELATED"/>
    <property type="match status" value="1"/>
</dbReference>
<evidence type="ECO:0000313" key="2">
    <source>
        <dbReference type="EMBL" id="KAL3652532.1"/>
    </source>
</evidence>
<sequence length="452" mass="51197">MERTGRKQQKLLSDVSPNMSSIDRISALQDDLLCHILSFLPTKNSVATSVLSTRWRHLWAHVPNIDFDSEHHKKGSSSHVPQFPDIIYRVMLMYKVQNINNFRLSYKDACNEYQLETCIATAILRNVKNLYLDLGNQVKLPLRIFTYKTLAELRLHNCGFIPSASTDNLYLPALKILNLASVKYESAKSLEHLIAGCPVLEELFIVRTVVDPMVCCYISSSTLKKLVFLTNFTNNRAFTSTYKVKIETPALTYLEVHDTVTKDLSFGPLTFLVTASVQFYNHAPSEGDALYSSSVVQFFSRLCNVKSLILCISLFQVPDKSALSASVVKFPNLTSLSFSGDSLFISGFLLLADNLEALTIHTSVSENLTRSRLLPRPPTCLTSRLRTVTMNKFRCRQFEFVMIEYLLKNGKVLKRMDINSQQIGTDFKAKFEALKRISSFQRGSDECQVVFD</sequence>
<evidence type="ECO:0000313" key="3">
    <source>
        <dbReference type="Proteomes" id="UP001632038"/>
    </source>
</evidence>
<comment type="caution">
    <text evidence="2">The sequence shown here is derived from an EMBL/GenBank/DDBJ whole genome shotgun (WGS) entry which is preliminary data.</text>
</comment>
<dbReference type="EMBL" id="JAVIJP010000005">
    <property type="protein sequence ID" value="KAL3652532.1"/>
    <property type="molecule type" value="Genomic_DNA"/>
</dbReference>
<protein>
    <recommendedName>
        <fullName evidence="1">FBD domain-containing protein</fullName>
    </recommendedName>
</protein>
<gene>
    <name evidence="2" type="ORF">CASFOL_002213</name>
</gene>
<dbReference type="InterPro" id="IPR053781">
    <property type="entry name" value="F-box_AtFBL13-like"/>
</dbReference>
<keyword evidence="3" id="KW-1185">Reference proteome</keyword>
<proteinExistence type="predicted"/>
<organism evidence="2 3">
    <name type="scientific">Castilleja foliolosa</name>
    <dbReference type="NCBI Taxonomy" id="1961234"/>
    <lineage>
        <taxon>Eukaryota</taxon>
        <taxon>Viridiplantae</taxon>
        <taxon>Streptophyta</taxon>
        <taxon>Embryophyta</taxon>
        <taxon>Tracheophyta</taxon>
        <taxon>Spermatophyta</taxon>
        <taxon>Magnoliopsida</taxon>
        <taxon>eudicotyledons</taxon>
        <taxon>Gunneridae</taxon>
        <taxon>Pentapetalae</taxon>
        <taxon>asterids</taxon>
        <taxon>lamiids</taxon>
        <taxon>Lamiales</taxon>
        <taxon>Orobanchaceae</taxon>
        <taxon>Pedicularideae</taxon>
        <taxon>Castillejinae</taxon>
        <taxon>Castilleja</taxon>
    </lineage>
</organism>
<dbReference type="InterPro" id="IPR032675">
    <property type="entry name" value="LRR_dom_sf"/>
</dbReference>
<dbReference type="Pfam" id="PF00646">
    <property type="entry name" value="F-box"/>
    <property type="match status" value="1"/>
</dbReference>
<dbReference type="InterPro" id="IPR006566">
    <property type="entry name" value="FBD"/>
</dbReference>
<dbReference type="SMART" id="SM00579">
    <property type="entry name" value="FBD"/>
    <property type="match status" value="1"/>
</dbReference>
<dbReference type="InterPro" id="IPR055411">
    <property type="entry name" value="LRR_FXL15/At3g58940/PEG3-like"/>
</dbReference>
<dbReference type="SUPFAM" id="SSF81383">
    <property type="entry name" value="F-box domain"/>
    <property type="match status" value="1"/>
</dbReference>